<dbReference type="Pfam" id="PF01124">
    <property type="entry name" value="MAPEG"/>
    <property type="match status" value="1"/>
</dbReference>
<dbReference type="GO" id="GO:0016020">
    <property type="term" value="C:membrane"/>
    <property type="evidence" value="ECO:0007669"/>
    <property type="project" value="UniProtKB-SubCell"/>
</dbReference>
<keyword evidence="7" id="KW-1185">Reference proteome</keyword>
<keyword evidence="4 5" id="KW-0472">Membrane</keyword>
<feature type="transmembrane region" description="Helical" evidence="5">
    <location>
        <begin position="98"/>
        <end position="124"/>
    </location>
</feature>
<dbReference type="InterPro" id="IPR023352">
    <property type="entry name" value="MAPEG-like_dom_sf"/>
</dbReference>
<proteinExistence type="predicted"/>
<dbReference type="PANTHER" id="PTHR35371:SF1">
    <property type="entry name" value="BLR7753 PROTEIN"/>
    <property type="match status" value="1"/>
</dbReference>
<evidence type="ECO:0000256" key="5">
    <source>
        <dbReference type="SAM" id="Phobius"/>
    </source>
</evidence>
<reference evidence="6" key="1">
    <citation type="submission" date="2021-11" db="EMBL/GenBank/DDBJ databases">
        <title>Vibrio ZSDE26 sp. nov. and Vibrio ZSDZ34 sp. nov., isolated from coastal seawater in Qingdao.</title>
        <authorList>
            <person name="Zhang P."/>
        </authorList>
    </citation>
    <scope>NUCLEOTIDE SEQUENCE</scope>
    <source>
        <strain evidence="6">ZSDZ34</strain>
    </source>
</reference>
<keyword evidence="3 5" id="KW-1133">Transmembrane helix</keyword>
<dbReference type="Proteomes" id="UP001139488">
    <property type="component" value="Unassembled WGS sequence"/>
</dbReference>
<dbReference type="InterPro" id="IPR001129">
    <property type="entry name" value="Membr-assoc_MAPEG"/>
</dbReference>
<accession>A0A9X1W9F6</accession>
<organism evidence="6 7">
    <name type="scientific">Vibrio gelatinilyticus</name>
    <dbReference type="NCBI Taxonomy" id="2893468"/>
    <lineage>
        <taxon>Bacteria</taxon>
        <taxon>Pseudomonadati</taxon>
        <taxon>Pseudomonadota</taxon>
        <taxon>Gammaproteobacteria</taxon>
        <taxon>Vibrionales</taxon>
        <taxon>Vibrionaceae</taxon>
        <taxon>Vibrio</taxon>
    </lineage>
</organism>
<dbReference type="AlphaFoldDB" id="A0A9X1W9F6"/>
<dbReference type="PANTHER" id="PTHR35371">
    <property type="entry name" value="INNER MEMBRANE PROTEIN"/>
    <property type="match status" value="1"/>
</dbReference>
<evidence type="ECO:0000256" key="4">
    <source>
        <dbReference type="ARBA" id="ARBA00023136"/>
    </source>
</evidence>
<evidence type="ECO:0000313" key="7">
    <source>
        <dbReference type="Proteomes" id="UP001139488"/>
    </source>
</evidence>
<keyword evidence="2 5" id="KW-0812">Transmembrane</keyword>
<dbReference type="SUPFAM" id="SSF161084">
    <property type="entry name" value="MAPEG domain-like"/>
    <property type="match status" value="1"/>
</dbReference>
<protein>
    <submittedName>
        <fullName evidence="6">MAPEG family protein</fullName>
    </submittedName>
</protein>
<comment type="caution">
    <text evidence="6">The sequence shown here is derived from an EMBL/GenBank/DDBJ whole genome shotgun (WGS) entry which is preliminary data.</text>
</comment>
<dbReference type="RefSeq" id="WP_244356560.1">
    <property type="nucleotide sequence ID" value="NZ_JAJNNZ010000004.1"/>
</dbReference>
<sequence>MTTLVLCLILAALLPYIAKIPLAVAMKTAGGYDNRHPREQQAGLKGFGARALAAHQNAFESLIVFSAAIMLAIASGTTGETVQFLAMMHIGLRVVYNILYLLNIGTLRSVSWAIATGCSFAIMWQCIPS</sequence>
<evidence type="ECO:0000256" key="3">
    <source>
        <dbReference type="ARBA" id="ARBA00022989"/>
    </source>
</evidence>
<feature type="transmembrane region" description="Helical" evidence="5">
    <location>
        <begin position="62"/>
        <end position="86"/>
    </location>
</feature>
<gene>
    <name evidence="6" type="ORF">LNL84_07760</name>
</gene>
<name>A0A9X1W9F6_9VIBR</name>
<evidence type="ECO:0000313" key="6">
    <source>
        <dbReference type="EMBL" id="MCJ2376732.1"/>
    </source>
</evidence>
<dbReference type="Gene3D" id="1.20.120.550">
    <property type="entry name" value="Membrane associated eicosanoid/glutathione metabolism-like domain"/>
    <property type="match status" value="1"/>
</dbReference>
<evidence type="ECO:0000256" key="1">
    <source>
        <dbReference type="ARBA" id="ARBA00004370"/>
    </source>
</evidence>
<evidence type="ECO:0000256" key="2">
    <source>
        <dbReference type="ARBA" id="ARBA00022692"/>
    </source>
</evidence>
<dbReference type="EMBL" id="JAJNNZ010000004">
    <property type="protein sequence ID" value="MCJ2376732.1"/>
    <property type="molecule type" value="Genomic_DNA"/>
</dbReference>
<comment type="subcellular location">
    <subcellularLocation>
        <location evidence="1">Membrane</location>
    </subcellularLocation>
</comment>